<keyword evidence="1" id="KW-0479">Metal-binding</keyword>
<dbReference type="Gene3D" id="6.10.140.2220">
    <property type="match status" value="1"/>
</dbReference>
<keyword evidence="7" id="KW-1185">Reference proteome</keyword>
<accession>A0A166IWW9</accession>
<protein>
    <recommendedName>
        <fullName evidence="5">MYND-type domain-containing protein</fullName>
    </recommendedName>
</protein>
<evidence type="ECO:0000313" key="7">
    <source>
        <dbReference type="Proteomes" id="UP000076532"/>
    </source>
</evidence>
<name>A0A166IWW9_9AGAM</name>
<keyword evidence="3" id="KW-0862">Zinc</keyword>
<dbReference type="Proteomes" id="UP000076532">
    <property type="component" value="Unassembled WGS sequence"/>
</dbReference>
<organism evidence="6 7">
    <name type="scientific">Athelia psychrophila</name>
    <dbReference type="NCBI Taxonomy" id="1759441"/>
    <lineage>
        <taxon>Eukaryota</taxon>
        <taxon>Fungi</taxon>
        <taxon>Dikarya</taxon>
        <taxon>Basidiomycota</taxon>
        <taxon>Agaricomycotina</taxon>
        <taxon>Agaricomycetes</taxon>
        <taxon>Agaricomycetidae</taxon>
        <taxon>Atheliales</taxon>
        <taxon>Atheliaceae</taxon>
        <taxon>Athelia</taxon>
    </lineage>
</organism>
<reference evidence="6 7" key="1">
    <citation type="journal article" date="2016" name="Mol. Biol. Evol.">
        <title>Comparative Genomics of Early-Diverging Mushroom-Forming Fungi Provides Insights into the Origins of Lignocellulose Decay Capabilities.</title>
        <authorList>
            <person name="Nagy L.G."/>
            <person name="Riley R."/>
            <person name="Tritt A."/>
            <person name="Adam C."/>
            <person name="Daum C."/>
            <person name="Floudas D."/>
            <person name="Sun H."/>
            <person name="Yadav J.S."/>
            <person name="Pangilinan J."/>
            <person name="Larsson K.H."/>
            <person name="Matsuura K."/>
            <person name="Barry K."/>
            <person name="Labutti K."/>
            <person name="Kuo R."/>
            <person name="Ohm R.A."/>
            <person name="Bhattacharya S.S."/>
            <person name="Shirouzu T."/>
            <person name="Yoshinaga Y."/>
            <person name="Martin F.M."/>
            <person name="Grigoriev I.V."/>
            <person name="Hibbett D.S."/>
        </authorList>
    </citation>
    <scope>NUCLEOTIDE SEQUENCE [LARGE SCALE GENOMIC DNA]</scope>
    <source>
        <strain evidence="6 7">CBS 109695</strain>
    </source>
</reference>
<evidence type="ECO:0000313" key="6">
    <source>
        <dbReference type="EMBL" id="KZP20257.1"/>
    </source>
</evidence>
<dbReference type="PROSITE" id="PS01360">
    <property type="entry name" value="ZF_MYND_1"/>
    <property type="match status" value="1"/>
</dbReference>
<dbReference type="Pfam" id="PF01753">
    <property type="entry name" value="zf-MYND"/>
    <property type="match status" value="1"/>
</dbReference>
<dbReference type="EMBL" id="KV417556">
    <property type="protein sequence ID" value="KZP20257.1"/>
    <property type="molecule type" value="Genomic_DNA"/>
</dbReference>
<evidence type="ECO:0000256" key="1">
    <source>
        <dbReference type="ARBA" id="ARBA00022723"/>
    </source>
</evidence>
<dbReference type="SUPFAM" id="SSF144232">
    <property type="entry name" value="HIT/MYND zinc finger-like"/>
    <property type="match status" value="1"/>
</dbReference>
<dbReference type="PROSITE" id="PS50865">
    <property type="entry name" value="ZF_MYND_2"/>
    <property type="match status" value="1"/>
</dbReference>
<dbReference type="OrthoDB" id="2889992at2759"/>
<sequence>MRKPLATLDAGILPAALNSAPRIAQLEKPQSLQCSALLSDLLCQYLVYKSVVRSAAKALRRTERLNIDSSLGSPIWEAWVVFEALARDRIALKENLGERDSKSQKCNRVDCRTVIDPDDLLRCTGCISATYCDRACQKMDWPVHKSGCKDIQQRLRDGIALPQSLGETRFISRILLNDVWENGELMKALLTTHLDKQTPPRSSSEFAFEFDYTQVPPRIRVIPISDLRGVSAEWDNTIEDCLRSEGEMMVAKVSMQRGSMTGTLVYSFPTARM</sequence>
<dbReference type="InterPro" id="IPR002893">
    <property type="entry name" value="Znf_MYND"/>
</dbReference>
<proteinExistence type="predicted"/>
<gene>
    <name evidence="6" type="ORF">FIBSPDRAFT_932317</name>
</gene>
<dbReference type="AlphaFoldDB" id="A0A166IWW9"/>
<feature type="domain" description="MYND-type" evidence="5">
    <location>
        <begin position="103"/>
        <end position="148"/>
    </location>
</feature>
<keyword evidence="2 4" id="KW-0863">Zinc-finger</keyword>
<evidence type="ECO:0000256" key="4">
    <source>
        <dbReference type="PROSITE-ProRule" id="PRU00134"/>
    </source>
</evidence>
<dbReference type="GO" id="GO:0008270">
    <property type="term" value="F:zinc ion binding"/>
    <property type="evidence" value="ECO:0007669"/>
    <property type="project" value="UniProtKB-KW"/>
</dbReference>
<evidence type="ECO:0000259" key="5">
    <source>
        <dbReference type="PROSITE" id="PS50865"/>
    </source>
</evidence>
<evidence type="ECO:0000256" key="2">
    <source>
        <dbReference type="ARBA" id="ARBA00022771"/>
    </source>
</evidence>
<evidence type="ECO:0000256" key="3">
    <source>
        <dbReference type="ARBA" id="ARBA00022833"/>
    </source>
</evidence>